<protein>
    <submittedName>
        <fullName evidence="2">Uncharacterized protein</fullName>
    </submittedName>
</protein>
<evidence type="ECO:0000313" key="3">
    <source>
        <dbReference type="Proteomes" id="UP001330812"/>
    </source>
</evidence>
<feature type="region of interest" description="Disordered" evidence="1">
    <location>
        <begin position="1"/>
        <end position="67"/>
    </location>
</feature>
<proteinExistence type="predicted"/>
<gene>
    <name evidence="2" type="ORF">VSH64_11230</name>
</gene>
<reference evidence="2 3" key="1">
    <citation type="journal article" date="2015" name="Int. J. Syst. Evol. Microbiol.">
        <title>Amycolatopsis rhabdoformis sp. nov., an actinomycete isolated from a tropical forest soil.</title>
        <authorList>
            <person name="Souza W.R."/>
            <person name="Silva R.E."/>
            <person name="Goodfellow M."/>
            <person name="Busarakam K."/>
            <person name="Figueiro F.S."/>
            <person name="Ferreira D."/>
            <person name="Rodrigues-Filho E."/>
            <person name="Moraes L.A.B."/>
            <person name="Zucchi T.D."/>
        </authorList>
    </citation>
    <scope>NUCLEOTIDE SEQUENCE [LARGE SCALE GENOMIC DNA]</scope>
    <source>
        <strain evidence="2 3">NCIMB 14900</strain>
    </source>
</reference>
<dbReference type="RefSeq" id="WP_326835482.1">
    <property type="nucleotide sequence ID" value="NZ_CP142149.1"/>
</dbReference>
<evidence type="ECO:0000256" key="1">
    <source>
        <dbReference type="SAM" id="MobiDB-lite"/>
    </source>
</evidence>
<feature type="compositionally biased region" description="Basic residues" evidence="1">
    <location>
        <begin position="1"/>
        <end position="11"/>
    </location>
</feature>
<feature type="compositionally biased region" description="Basic and acidic residues" evidence="1">
    <location>
        <begin position="46"/>
        <end position="67"/>
    </location>
</feature>
<name>A0ABZ1IDZ9_9PSEU</name>
<accession>A0ABZ1IDZ9</accession>
<feature type="compositionally biased region" description="Low complexity" evidence="1">
    <location>
        <begin position="26"/>
        <end position="37"/>
    </location>
</feature>
<keyword evidence="3" id="KW-1185">Reference proteome</keyword>
<organism evidence="2 3">
    <name type="scientific">Amycolatopsis rhabdoformis</name>
    <dbReference type="NCBI Taxonomy" id="1448059"/>
    <lineage>
        <taxon>Bacteria</taxon>
        <taxon>Bacillati</taxon>
        <taxon>Actinomycetota</taxon>
        <taxon>Actinomycetes</taxon>
        <taxon>Pseudonocardiales</taxon>
        <taxon>Pseudonocardiaceae</taxon>
        <taxon>Amycolatopsis</taxon>
    </lineage>
</organism>
<dbReference type="Proteomes" id="UP001330812">
    <property type="component" value="Chromosome"/>
</dbReference>
<dbReference type="EMBL" id="CP142149">
    <property type="protein sequence ID" value="WSE32675.1"/>
    <property type="molecule type" value="Genomic_DNA"/>
</dbReference>
<evidence type="ECO:0000313" key="2">
    <source>
        <dbReference type="EMBL" id="WSE32675.1"/>
    </source>
</evidence>
<sequence>MAAHGAAHRAPRSADRARQILGFGDAAEPTRAAEAEANSPYASVKDQPEYAREQDVRDEYFKQADPA</sequence>